<dbReference type="InterPro" id="IPR046826">
    <property type="entry name" value="PDH_N"/>
</dbReference>
<dbReference type="PANTHER" id="PTHR21363">
    <property type="entry name" value="PREPHENATE DEHYDROGENASE"/>
    <property type="match status" value="1"/>
</dbReference>
<keyword evidence="5" id="KW-1185">Reference proteome</keyword>
<dbReference type="SUPFAM" id="SSF51735">
    <property type="entry name" value="NAD(P)-binding Rossmann-fold domains"/>
    <property type="match status" value="1"/>
</dbReference>
<dbReference type="EC" id="1.3.1.12" evidence="4"/>
<comment type="caution">
    <text evidence="4">The sequence shown here is derived from an EMBL/GenBank/DDBJ whole genome shotgun (WGS) entry which is preliminary data.</text>
</comment>
<dbReference type="Pfam" id="PF20463">
    <property type="entry name" value="PDH_C"/>
    <property type="match status" value="1"/>
</dbReference>
<gene>
    <name evidence="4" type="ORF">JL107_08150</name>
</gene>
<reference evidence="4" key="1">
    <citation type="submission" date="2021-01" db="EMBL/GenBank/DDBJ databases">
        <title>KCTC 19127 draft genome.</title>
        <authorList>
            <person name="An D."/>
        </authorList>
    </citation>
    <scope>NUCLEOTIDE SEQUENCE</scope>
    <source>
        <strain evidence="4">KCTC 19127</strain>
    </source>
</reference>
<dbReference type="Gene3D" id="1.10.3660.10">
    <property type="entry name" value="6-phosphogluconate dehydrogenase C-terminal like domain"/>
    <property type="match status" value="1"/>
</dbReference>
<dbReference type="Proteomes" id="UP000663801">
    <property type="component" value="Unassembled WGS sequence"/>
</dbReference>
<evidence type="ECO:0000256" key="1">
    <source>
        <dbReference type="ARBA" id="ARBA00007964"/>
    </source>
</evidence>
<dbReference type="GO" id="GO:0004665">
    <property type="term" value="F:prephenate dehydrogenase (NADP+) activity"/>
    <property type="evidence" value="ECO:0007669"/>
    <property type="project" value="InterPro"/>
</dbReference>
<evidence type="ECO:0000256" key="2">
    <source>
        <dbReference type="ARBA" id="ARBA00023002"/>
    </source>
</evidence>
<dbReference type="PANTHER" id="PTHR21363:SF0">
    <property type="entry name" value="PREPHENATE DEHYDROGENASE [NADP(+)]"/>
    <property type="match status" value="1"/>
</dbReference>
<dbReference type="Pfam" id="PF02153">
    <property type="entry name" value="PDH_N"/>
    <property type="match status" value="1"/>
</dbReference>
<dbReference type="InterPro" id="IPR046825">
    <property type="entry name" value="PDH_C"/>
</dbReference>
<sequence>MATTGDNGDLLPGGICVLGLGLIGGSLVRALDSRTTTFGWSPSEGTRTAAAADGVDVLGDLDAALERADATGALTVLAGPVTSFPSVLRRIDAVAPTLALTDVASVKAPVETQVAELAPQARFVGSHPMAGTAQSGWAAGSADLFTDAAWVTTLTEDTDPADWAAVAAMALATGARVVPAEALAHDEAVARVSHLPHLLALVLAQVGAAGGTLALSLAASSFRDGTRVAGTRPELIRAMCETNRDSLLDAVDDALGILGVARGSLASTGSLAKLAEAGHAGRMRYDAGPGTLVPVTLQGADLIEQLLSIGAAGGHVTGVGAGAGGPVVRAHFPTDG</sequence>
<dbReference type="GO" id="GO:0008977">
    <property type="term" value="F:prephenate dehydrogenase (NAD+) activity"/>
    <property type="evidence" value="ECO:0007669"/>
    <property type="project" value="UniProtKB-EC"/>
</dbReference>
<feature type="domain" description="Prephenate/arogenate dehydrogenase" evidence="3">
    <location>
        <begin position="13"/>
        <end position="296"/>
    </location>
</feature>
<proteinExistence type="inferred from homology"/>
<dbReference type="GO" id="GO:0006571">
    <property type="term" value="P:tyrosine biosynthetic process"/>
    <property type="evidence" value="ECO:0007669"/>
    <property type="project" value="InterPro"/>
</dbReference>
<comment type="similarity">
    <text evidence="1">Belongs to the prephenate/arogenate dehydrogenase family.</text>
</comment>
<organism evidence="4 5">
    <name type="scientific">Nakamurella flavida</name>
    <dbReference type="NCBI Taxonomy" id="363630"/>
    <lineage>
        <taxon>Bacteria</taxon>
        <taxon>Bacillati</taxon>
        <taxon>Actinomycetota</taxon>
        <taxon>Actinomycetes</taxon>
        <taxon>Nakamurellales</taxon>
        <taxon>Nakamurellaceae</taxon>
        <taxon>Nakamurella</taxon>
    </lineage>
</organism>
<dbReference type="InterPro" id="IPR036291">
    <property type="entry name" value="NAD(P)-bd_dom_sf"/>
</dbReference>
<dbReference type="InterPro" id="IPR008927">
    <property type="entry name" value="6-PGluconate_DH-like_C_sf"/>
</dbReference>
<dbReference type="Gene3D" id="3.40.50.720">
    <property type="entry name" value="NAD(P)-binding Rossmann-like Domain"/>
    <property type="match status" value="1"/>
</dbReference>
<dbReference type="AlphaFoldDB" id="A0A938YNP8"/>
<dbReference type="NCBIfam" id="NF005108">
    <property type="entry name" value="PRK06545.1-6"/>
    <property type="match status" value="1"/>
</dbReference>
<evidence type="ECO:0000259" key="3">
    <source>
        <dbReference type="PROSITE" id="PS51176"/>
    </source>
</evidence>
<dbReference type="PROSITE" id="PS51176">
    <property type="entry name" value="PDH_ADH"/>
    <property type="match status" value="1"/>
</dbReference>
<evidence type="ECO:0000313" key="5">
    <source>
        <dbReference type="Proteomes" id="UP000663801"/>
    </source>
</evidence>
<name>A0A938YNP8_9ACTN</name>
<protein>
    <submittedName>
        <fullName evidence="4">Prephenate dehydrogenase</fullName>
        <ecNumber evidence="4">1.3.1.12</ecNumber>
    </submittedName>
</protein>
<evidence type="ECO:0000313" key="4">
    <source>
        <dbReference type="EMBL" id="MBM9476408.1"/>
    </source>
</evidence>
<dbReference type="InterPro" id="IPR050812">
    <property type="entry name" value="Preph/Arog_dehydrog"/>
</dbReference>
<dbReference type="GO" id="GO:0070403">
    <property type="term" value="F:NAD+ binding"/>
    <property type="evidence" value="ECO:0007669"/>
    <property type="project" value="InterPro"/>
</dbReference>
<dbReference type="InterPro" id="IPR003099">
    <property type="entry name" value="Prephen_DH"/>
</dbReference>
<dbReference type="SUPFAM" id="SSF48179">
    <property type="entry name" value="6-phosphogluconate dehydrogenase C-terminal domain-like"/>
    <property type="match status" value="1"/>
</dbReference>
<keyword evidence="2 4" id="KW-0560">Oxidoreductase</keyword>
<dbReference type="EMBL" id="JAERWL010000007">
    <property type="protein sequence ID" value="MBM9476408.1"/>
    <property type="molecule type" value="Genomic_DNA"/>
</dbReference>
<accession>A0A938YNP8</accession>